<dbReference type="Proteomes" id="UP000054342">
    <property type="component" value="Unassembled WGS sequence"/>
</dbReference>
<accession>A0A0D2E1X2</accession>
<evidence type="ECO:0000313" key="1">
    <source>
        <dbReference type="EMBL" id="KIW49438.1"/>
    </source>
</evidence>
<sequence>MSPSLVSTSRPLTMIRPIMLRWRFYPVLEMDNESQHIPVFTILGVIPKPIPWPAMPPSYPHWQILIIIIISVDIRVKDHVLAAPYDASGLASREHKWDQRCQVLPKTRQ</sequence>
<gene>
    <name evidence="1" type="ORF">PV05_11116</name>
</gene>
<keyword evidence="2" id="KW-1185">Reference proteome</keyword>
<organism evidence="1 2">
    <name type="scientific">Exophiala xenobiotica</name>
    <dbReference type="NCBI Taxonomy" id="348802"/>
    <lineage>
        <taxon>Eukaryota</taxon>
        <taxon>Fungi</taxon>
        <taxon>Dikarya</taxon>
        <taxon>Ascomycota</taxon>
        <taxon>Pezizomycotina</taxon>
        <taxon>Eurotiomycetes</taxon>
        <taxon>Chaetothyriomycetidae</taxon>
        <taxon>Chaetothyriales</taxon>
        <taxon>Herpotrichiellaceae</taxon>
        <taxon>Exophiala</taxon>
    </lineage>
</organism>
<dbReference type="GeneID" id="25333024"/>
<proteinExistence type="predicted"/>
<dbReference type="AlphaFoldDB" id="A0A0D2E1X2"/>
<reference evidence="1 2" key="1">
    <citation type="submission" date="2015-01" db="EMBL/GenBank/DDBJ databases">
        <title>The Genome Sequence of Exophiala xenobiotica CBS118157.</title>
        <authorList>
            <consortium name="The Broad Institute Genomics Platform"/>
            <person name="Cuomo C."/>
            <person name="de Hoog S."/>
            <person name="Gorbushina A."/>
            <person name="Stielow B."/>
            <person name="Teixiera M."/>
            <person name="Abouelleil A."/>
            <person name="Chapman S.B."/>
            <person name="Priest M."/>
            <person name="Young S.K."/>
            <person name="Wortman J."/>
            <person name="Nusbaum C."/>
            <person name="Birren B."/>
        </authorList>
    </citation>
    <scope>NUCLEOTIDE SEQUENCE [LARGE SCALE GENOMIC DNA]</scope>
    <source>
        <strain evidence="1 2">CBS 118157</strain>
    </source>
</reference>
<name>A0A0D2E1X2_9EURO</name>
<dbReference type="EMBL" id="KN847323">
    <property type="protein sequence ID" value="KIW49438.1"/>
    <property type="molecule type" value="Genomic_DNA"/>
</dbReference>
<protein>
    <submittedName>
        <fullName evidence="1">Uncharacterized protein</fullName>
    </submittedName>
</protein>
<dbReference type="RefSeq" id="XP_013310021.1">
    <property type="nucleotide sequence ID" value="XM_013454567.1"/>
</dbReference>
<evidence type="ECO:0000313" key="2">
    <source>
        <dbReference type="Proteomes" id="UP000054342"/>
    </source>
</evidence>